<dbReference type="RefSeq" id="WP_246421433.1">
    <property type="nucleotide sequence ID" value="NZ_JACHDO010000001.1"/>
</dbReference>
<gene>
    <name evidence="1" type="ORF">HNR07_005874</name>
</gene>
<sequence>MGALETSLLDLEGAISPVSLVRVMWRVNELLKPYIWVPAQAAVVGVPHLEDPLALDQVEELILTAVEELPCH</sequence>
<evidence type="ECO:0000313" key="1">
    <source>
        <dbReference type="EMBL" id="MBB5494737.1"/>
    </source>
</evidence>
<keyword evidence="2" id="KW-1185">Reference proteome</keyword>
<organism evidence="1 2">
    <name type="scientific">Nocardiopsis metallicus</name>
    <dbReference type="NCBI Taxonomy" id="179819"/>
    <lineage>
        <taxon>Bacteria</taxon>
        <taxon>Bacillati</taxon>
        <taxon>Actinomycetota</taxon>
        <taxon>Actinomycetes</taxon>
        <taxon>Streptosporangiales</taxon>
        <taxon>Nocardiopsidaceae</taxon>
        <taxon>Nocardiopsis</taxon>
    </lineage>
</organism>
<reference evidence="1 2" key="1">
    <citation type="submission" date="2020-08" db="EMBL/GenBank/DDBJ databases">
        <title>Sequencing the genomes of 1000 actinobacteria strains.</title>
        <authorList>
            <person name="Klenk H.-P."/>
        </authorList>
    </citation>
    <scope>NUCLEOTIDE SEQUENCE [LARGE SCALE GENOMIC DNA]</scope>
    <source>
        <strain evidence="1 2">DSM 44598</strain>
    </source>
</reference>
<proteinExistence type="predicted"/>
<name>A0A840WT51_9ACTN</name>
<evidence type="ECO:0000313" key="2">
    <source>
        <dbReference type="Proteomes" id="UP000579647"/>
    </source>
</evidence>
<accession>A0A840WT51</accession>
<protein>
    <submittedName>
        <fullName evidence="1">Uncharacterized protein</fullName>
    </submittedName>
</protein>
<dbReference type="EMBL" id="JACHDO010000001">
    <property type="protein sequence ID" value="MBB5494737.1"/>
    <property type="molecule type" value="Genomic_DNA"/>
</dbReference>
<dbReference type="Proteomes" id="UP000579647">
    <property type="component" value="Unassembled WGS sequence"/>
</dbReference>
<comment type="caution">
    <text evidence="1">The sequence shown here is derived from an EMBL/GenBank/DDBJ whole genome shotgun (WGS) entry which is preliminary data.</text>
</comment>
<dbReference type="AlphaFoldDB" id="A0A840WT51"/>